<reference evidence="2" key="1">
    <citation type="journal article" date="2015" name="BMC Genomics">
        <title>Draft genome of a commonly misdiagnosed multidrug resistant pathogen Candida auris.</title>
        <authorList>
            <person name="Chatterjee S."/>
            <person name="Alampalli S.V."/>
            <person name="Nageshan R.K."/>
            <person name="Chettiar S.T."/>
            <person name="Joshi S."/>
            <person name="Tatu U.S."/>
        </authorList>
    </citation>
    <scope>NUCLEOTIDE SEQUENCE [LARGE SCALE GENOMIC DNA]</scope>
    <source>
        <strain evidence="2">6684</strain>
    </source>
</reference>
<sequence>MYDGTKTAGIKREKQLQTLRWVQGELTFAEVT</sequence>
<protein>
    <submittedName>
        <fullName evidence="1">Uncharacterized protein</fullName>
    </submittedName>
</protein>
<dbReference type="AlphaFoldDB" id="A0A0L0P8E3"/>
<dbReference type="EMBL" id="LGST01000004">
    <property type="protein sequence ID" value="KNE02296.1"/>
    <property type="molecule type" value="Genomic_DNA"/>
</dbReference>
<dbReference type="Proteomes" id="UP000037122">
    <property type="component" value="Unassembled WGS sequence"/>
</dbReference>
<name>A0A0L0P8E3_CANAR</name>
<proteinExistence type="predicted"/>
<evidence type="ECO:0000313" key="1">
    <source>
        <dbReference type="EMBL" id="KNE02296.1"/>
    </source>
</evidence>
<gene>
    <name evidence="1" type="ORF">QG37_00549</name>
</gene>
<evidence type="ECO:0000313" key="2">
    <source>
        <dbReference type="Proteomes" id="UP000037122"/>
    </source>
</evidence>
<organism evidence="1 2">
    <name type="scientific">Candidozyma auris</name>
    <name type="common">Yeast</name>
    <name type="synonym">Candida auris</name>
    <dbReference type="NCBI Taxonomy" id="498019"/>
    <lineage>
        <taxon>Eukaryota</taxon>
        <taxon>Fungi</taxon>
        <taxon>Dikarya</taxon>
        <taxon>Ascomycota</taxon>
        <taxon>Saccharomycotina</taxon>
        <taxon>Pichiomycetes</taxon>
        <taxon>Metschnikowiaceae</taxon>
        <taxon>Candidozyma</taxon>
    </lineage>
</organism>
<comment type="caution">
    <text evidence="1">The sequence shown here is derived from an EMBL/GenBank/DDBJ whole genome shotgun (WGS) entry which is preliminary data.</text>
</comment>
<accession>A0A0L0P8E3</accession>